<reference evidence="1" key="1">
    <citation type="submission" date="2014-11" db="EMBL/GenBank/DDBJ databases">
        <authorList>
            <person name="Amaro Gonzalez C."/>
        </authorList>
    </citation>
    <scope>NUCLEOTIDE SEQUENCE</scope>
</reference>
<protein>
    <submittedName>
        <fullName evidence="1">Uncharacterized protein</fullName>
    </submittedName>
</protein>
<dbReference type="AlphaFoldDB" id="A0A0E9TKU0"/>
<name>A0A0E9TKU0_ANGAN</name>
<accession>A0A0E9TKU0</accession>
<reference evidence="1" key="2">
    <citation type="journal article" date="2015" name="Fish Shellfish Immunol.">
        <title>Early steps in the European eel (Anguilla anguilla)-Vibrio vulnificus interaction in the gills: Role of the RtxA13 toxin.</title>
        <authorList>
            <person name="Callol A."/>
            <person name="Pajuelo D."/>
            <person name="Ebbesson L."/>
            <person name="Teles M."/>
            <person name="MacKenzie S."/>
            <person name="Amaro C."/>
        </authorList>
    </citation>
    <scope>NUCLEOTIDE SEQUENCE</scope>
</reference>
<evidence type="ECO:0000313" key="1">
    <source>
        <dbReference type="EMBL" id="JAH53338.1"/>
    </source>
</evidence>
<proteinExistence type="predicted"/>
<dbReference type="EMBL" id="GBXM01055239">
    <property type="protein sequence ID" value="JAH53338.1"/>
    <property type="molecule type" value="Transcribed_RNA"/>
</dbReference>
<sequence>MSKMYQYFLLLSHWLLSLNVNPVVSMRYCC</sequence>
<organism evidence="1">
    <name type="scientific">Anguilla anguilla</name>
    <name type="common">European freshwater eel</name>
    <name type="synonym">Muraena anguilla</name>
    <dbReference type="NCBI Taxonomy" id="7936"/>
    <lineage>
        <taxon>Eukaryota</taxon>
        <taxon>Metazoa</taxon>
        <taxon>Chordata</taxon>
        <taxon>Craniata</taxon>
        <taxon>Vertebrata</taxon>
        <taxon>Euteleostomi</taxon>
        <taxon>Actinopterygii</taxon>
        <taxon>Neopterygii</taxon>
        <taxon>Teleostei</taxon>
        <taxon>Anguilliformes</taxon>
        <taxon>Anguillidae</taxon>
        <taxon>Anguilla</taxon>
    </lineage>
</organism>